<dbReference type="CDD" id="cd04301">
    <property type="entry name" value="NAT_SF"/>
    <property type="match status" value="1"/>
</dbReference>
<sequence>MIKHLDITDRHIANQVLQVQIPAYQVEAQIVGLDEIPPLKDTVDSLQSSKEDFLGYYESEILVGVISFRVMKEVLDIHRVVVHPSYFRRGIGRTMIQYLLDKYKNQVKGCKVQTASANTPAINLYQSLGFQKLEQFMISPPLSLTVFYIDQTGVTHFLS</sequence>
<feature type="domain" description="N-acetyltransferase" evidence="3">
    <location>
        <begin position="1"/>
        <end position="149"/>
    </location>
</feature>
<evidence type="ECO:0000313" key="5">
    <source>
        <dbReference type="Proteomes" id="UP000430692"/>
    </source>
</evidence>
<name>A0A6I4VR96_9BACL</name>
<comment type="caution">
    <text evidence="4">The sequence shown here is derived from an EMBL/GenBank/DDBJ whole genome shotgun (WGS) entry which is preliminary data.</text>
</comment>
<evidence type="ECO:0000313" key="4">
    <source>
        <dbReference type="EMBL" id="MXQ52938.1"/>
    </source>
</evidence>
<dbReference type="InterPro" id="IPR000182">
    <property type="entry name" value="GNAT_dom"/>
</dbReference>
<keyword evidence="1 4" id="KW-0808">Transferase</keyword>
<proteinExistence type="predicted"/>
<evidence type="ECO:0000256" key="1">
    <source>
        <dbReference type="ARBA" id="ARBA00022679"/>
    </source>
</evidence>
<dbReference type="RefSeq" id="WP_160800278.1">
    <property type="nucleotide sequence ID" value="NZ_WUUL01000002.1"/>
</dbReference>
<organism evidence="4 5">
    <name type="scientific">Shimazuella alba</name>
    <dbReference type="NCBI Taxonomy" id="2690964"/>
    <lineage>
        <taxon>Bacteria</taxon>
        <taxon>Bacillati</taxon>
        <taxon>Bacillota</taxon>
        <taxon>Bacilli</taxon>
        <taxon>Bacillales</taxon>
        <taxon>Thermoactinomycetaceae</taxon>
        <taxon>Shimazuella</taxon>
    </lineage>
</organism>
<accession>A0A6I4VR96</accession>
<dbReference type="InterPro" id="IPR050680">
    <property type="entry name" value="YpeA/RimI_acetyltransf"/>
</dbReference>
<dbReference type="PANTHER" id="PTHR43420">
    <property type="entry name" value="ACETYLTRANSFERASE"/>
    <property type="match status" value="1"/>
</dbReference>
<dbReference type="InterPro" id="IPR016181">
    <property type="entry name" value="Acyl_CoA_acyltransferase"/>
</dbReference>
<dbReference type="SUPFAM" id="SSF55729">
    <property type="entry name" value="Acyl-CoA N-acyltransferases (Nat)"/>
    <property type="match status" value="1"/>
</dbReference>
<keyword evidence="2" id="KW-0012">Acyltransferase</keyword>
<protein>
    <submittedName>
        <fullName evidence="4">GNAT family N-acetyltransferase</fullName>
    </submittedName>
</protein>
<dbReference type="AlphaFoldDB" id="A0A6I4VR96"/>
<dbReference type="GO" id="GO:0016747">
    <property type="term" value="F:acyltransferase activity, transferring groups other than amino-acyl groups"/>
    <property type="evidence" value="ECO:0007669"/>
    <property type="project" value="InterPro"/>
</dbReference>
<dbReference type="EMBL" id="WUUL01000002">
    <property type="protein sequence ID" value="MXQ52938.1"/>
    <property type="molecule type" value="Genomic_DNA"/>
</dbReference>
<dbReference type="PROSITE" id="PS51186">
    <property type="entry name" value="GNAT"/>
    <property type="match status" value="1"/>
</dbReference>
<reference evidence="4 5" key="1">
    <citation type="submission" date="2019-12" db="EMBL/GenBank/DDBJ databases">
        <title>Whole-genome analyses of novel actinobacteria.</title>
        <authorList>
            <person name="Sahin N."/>
            <person name="Saygin H."/>
        </authorList>
    </citation>
    <scope>NUCLEOTIDE SEQUENCE [LARGE SCALE GENOMIC DNA]</scope>
    <source>
        <strain evidence="4 5">KC615</strain>
    </source>
</reference>
<dbReference type="Pfam" id="PF00583">
    <property type="entry name" value="Acetyltransf_1"/>
    <property type="match status" value="1"/>
</dbReference>
<keyword evidence="5" id="KW-1185">Reference proteome</keyword>
<evidence type="ECO:0000259" key="3">
    <source>
        <dbReference type="PROSITE" id="PS51186"/>
    </source>
</evidence>
<dbReference type="Gene3D" id="3.40.630.30">
    <property type="match status" value="1"/>
</dbReference>
<gene>
    <name evidence="4" type="ORF">GSM42_04150</name>
</gene>
<dbReference type="Proteomes" id="UP000430692">
    <property type="component" value="Unassembled WGS sequence"/>
</dbReference>
<evidence type="ECO:0000256" key="2">
    <source>
        <dbReference type="ARBA" id="ARBA00023315"/>
    </source>
</evidence>